<dbReference type="Proteomes" id="UP001062846">
    <property type="component" value="Chromosome 7"/>
</dbReference>
<reference evidence="1" key="1">
    <citation type="submission" date="2022-02" db="EMBL/GenBank/DDBJ databases">
        <title>Plant Genome Project.</title>
        <authorList>
            <person name="Zhang R.-G."/>
        </authorList>
    </citation>
    <scope>NUCLEOTIDE SEQUENCE</scope>
    <source>
        <strain evidence="1">AT1</strain>
    </source>
</reference>
<organism evidence="1 2">
    <name type="scientific">Rhododendron molle</name>
    <name type="common">Chinese azalea</name>
    <name type="synonym">Azalea mollis</name>
    <dbReference type="NCBI Taxonomy" id="49168"/>
    <lineage>
        <taxon>Eukaryota</taxon>
        <taxon>Viridiplantae</taxon>
        <taxon>Streptophyta</taxon>
        <taxon>Embryophyta</taxon>
        <taxon>Tracheophyta</taxon>
        <taxon>Spermatophyta</taxon>
        <taxon>Magnoliopsida</taxon>
        <taxon>eudicotyledons</taxon>
        <taxon>Gunneridae</taxon>
        <taxon>Pentapetalae</taxon>
        <taxon>asterids</taxon>
        <taxon>Ericales</taxon>
        <taxon>Ericaceae</taxon>
        <taxon>Ericoideae</taxon>
        <taxon>Rhodoreae</taxon>
        <taxon>Rhododendron</taxon>
    </lineage>
</organism>
<evidence type="ECO:0000313" key="1">
    <source>
        <dbReference type="EMBL" id="KAI8546873.1"/>
    </source>
</evidence>
<gene>
    <name evidence="1" type="ORF">RHMOL_Rhmol07G0153300</name>
</gene>
<accession>A0ACC0N0N7</accession>
<comment type="caution">
    <text evidence="1">The sequence shown here is derived from an EMBL/GenBank/DDBJ whole genome shotgun (WGS) entry which is preliminary data.</text>
</comment>
<sequence length="388" mass="42726">MSVEGTPIPGNGKAIDENDTTTKEKEEAGENKRPKRVAFVKLFAFADTYDCVLMFIGSVGACIHGASVPFFFVFFGKLINIMGTAYLFPAAASHSVAKYSLDFVYLSVVILFSSWTEVACWMHTGERQAAKMRMAYLRSMLNQDISHFDTEGSTGDVISAITSDIIVVQDAISEKVGNFMHYISRFIAGFSIGFFRVWQITLVTLSIVPLIALAGGVYAFVVTDLIARVRKSYVKAGEIAEEKKHNEKLEQIFNSSLNYLPTIPPPPPSSSAKADSTTAPQLVQLTSHRHRCHHLTPFVHRRPVLLSTPPFPIDMGNADTSISDYFCGQSDYFSSTAKFSNTSSSTFNTGRDVDDGISNKFSTPLAATTTTIQIQRLLHRLHCTGVRS</sequence>
<proteinExistence type="predicted"/>
<keyword evidence="2" id="KW-1185">Reference proteome</keyword>
<name>A0ACC0N0N7_RHOML</name>
<protein>
    <submittedName>
        <fullName evidence="1">Uncharacterized protein</fullName>
    </submittedName>
</protein>
<dbReference type="EMBL" id="CM046394">
    <property type="protein sequence ID" value="KAI8546873.1"/>
    <property type="molecule type" value="Genomic_DNA"/>
</dbReference>
<evidence type="ECO:0000313" key="2">
    <source>
        <dbReference type="Proteomes" id="UP001062846"/>
    </source>
</evidence>